<keyword evidence="3" id="KW-1185">Reference proteome</keyword>
<evidence type="ECO:0000259" key="1">
    <source>
        <dbReference type="Pfam" id="PF02754"/>
    </source>
</evidence>
<sequence>MQVALFIPCYIDQLYPRVGMATLKILERRGCDVVFPSTQTCCGQPMANTGCSSDAKPLAERFLEIFSPYQYVVAPSGSCVAMVRRHYDEYLEGRPGFAELKAKTFELCEFLVDVMKVDAWGGAYPHKVGLHSSCHGLRELEMGKPSERVGPAFSKPLRLLEMIDQIELVDPKRPDECCGFGGTFAVAEEAVSCMMGTDRLRDHLGAGAEVLTAADMSCLMHLQGLGKRQQMPLQIKHIAEILNESEAKS</sequence>
<proteinExistence type="predicted"/>
<dbReference type="GO" id="GO:0016491">
    <property type="term" value="F:oxidoreductase activity"/>
    <property type="evidence" value="ECO:0007669"/>
    <property type="project" value="UniProtKB-ARBA"/>
</dbReference>
<evidence type="ECO:0000313" key="3">
    <source>
        <dbReference type="Proteomes" id="UP000318878"/>
    </source>
</evidence>
<organism evidence="2 3">
    <name type="scientific">Blastopirellula retiformator</name>
    <dbReference type="NCBI Taxonomy" id="2527970"/>
    <lineage>
        <taxon>Bacteria</taxon>
        <taxon>Pseudomonadati</taxon>
        <taxon>Planctomycetota</taxon>
        <taxon>Planctomycetia</taxon>
        <taxon>Pirellulales</taxon>
        <taxon>Pirellulaceae</taxon>
        <taxon>Blastopirellula</taxon>
    </lineage>
</organism>
<feature type="domain" description="Cysteine-rich" evidence="1">
    <location>
        <begin position="3"/>
        <end position="83"/>
    </location>
</feature>
<gene>
    <name evidence="2" type="primary">lutA</name>
    <name evidence="2" type="ORF">Enr8_21830</name>
</gene>
<dbReference type="EMBL" id="SJPF01000002">
    <property type="protein sequence ID" value="TWT34769.1"/>
    <property type="molecule type" value="Genomic_DNA"/>
</dbReference>
<protein>
    <submittedName>
        <fullName evidence="2">Lactate utilization protein A</fullName>
    </submittedName>
</protein>
<dbReference type="OrthoDB" id="9770306at2"/>
<dbReference type="Pfam" id="PF02754">
    <property type="entry name" value="CCG"/>
    <property type="match status" value="2"/>
</dbReference>
<dbReference type="AlphaFoldDB" id="A0A5C5VA46"/>
<dbReference type="PANTHER" id="PTHR30296">
    <property type="entry name" value="UNCHARACTERIZED PROTEIN YKGE"/>
    <property type="match status" value="1"/>
</dbReference>
<comment type="caution">
    <text evidence="2">The sequence shown here is derived from an EMBL/GenBank/DDBJ whole genome shotgun (WGS) entry which is preliminary data.</text>
</comment>
<dbReference type="Proteomes" id="UP000318878">
    <property type="component" value="Unassembled WGS sequence"/>
</dbReference>
<dbReference type="PANTHER" id="PTHR30296:SF0">
    <property type="entry name" value="LACTATE UTILIZATION PROTEIN A"/>
    <property type="match status" value="1"/>
</dbReference>
<dbReference type="InterPro" id="IPR004017">
    <property type="entry name" value="Cys_rich_dom"/>
</dbReference>
<reference evidence="2 3" key="1">
    <citation type="submission" date="2019-02" db="EMBL/GenBank/DDBJ databases">
        <title>Deep-cultivation of Planctomycetes and their phenomic and genomic characterization uncovers novel biology.</title>
        <authorList>
            <person name="Wiegand S."/>
            <person name="Jogler M."/>
            <person name="Boedeker C."/>
            <person name="Pinto D."/>
            <person name="Vollmers J."/>
            <person name="Rivas-Marin E."/>
            <person name="Kohn T."/>
            <person name="Peeters S.H."/>
            <person name="Heuer A."/>
            <person name="Rast P."/>
            <person name="Oberbeckmann S."/>
            <person name="Bunk B."/>
            <person name="Jeske O."/>
            <person name="Meyerdierks A."/>
            <person name="Storesund J.E."/>
            <person name="Kallscheuer N."/>
            <person name="Luecker S."/>
            <person name="Lage O.M."/>
            <person name="Pohl T."/>
            <person name="Merkel B.J."/>
            <person name="Hornburger P."/>
            <person name="Mueller R.-W."/>
            <person name="Bruemmer F."/>
            <person name="Labrenz M."/>
            <person name="Spormann A.M."/>
            <person name="Op Den Camp H."/>
            <person name="Overmann J."/>
            <person name="Amann R."/>
            <person name="Jetten M.S.M."/>
            <person name="Mascher T."/>
            <person name="Medema M.H."/>
            <person name="Devos D.P."/>
            <person name="Kaster A.-K."/>
            <person name="Ovreas L."/>
            <person name="Rohde M."/>
            <person name="Galperin M.Y."/>
            <person name="Jogler C."/>
        </authorList>
    </citation>
    <scope>NUCLEOTIDE SEQUENCE [LARGE SCALE GENOMIC DNA]</scope>
    <source>
        <strain evidence="2 3">Enr8</strain>
    </source>
</reference>
<dbReference type="GO" id="GO:0005829">
    <property type="term" value="C:cytosol"/>
    <property type="evidence" value="ECO:0007669"/>
    <property type="project" value="TreeGrafter"/>
</dbReference>
<name>A0A5C5VA46_9BACT</name>
<evidence type="ECO:0000313" key="2">
    <source>
        <dbReference type="EMBL" id="TWT34769.1"/>
    </source>
</evidence>
<feature type="domain" description="Cysteine-rich" evidence="1">
    <location>
        <begin position="128"/>
        <end position="223"/>
    </location>
</feature>
<dbReference type="RefSeq" id="WP_146431301.1">
    <property type="nucleotide sequence ID" value="NZ_SJPF01000002.1"/>
</dbReference>
<accession>A0A5C5VA46</accession>